<evidence type="ECO:0000313" key="9">
    <source>
        <dbReference type="EMBL" id="GAO18358.1"/>
    </source>
</evidence>
<accession>A0A1B5L4B4</accession>
<evidence type="ECO:0000256" key="3">
    <source>
        <dbReference type="ARBA" id="ARBA00022989"/>
    </source>
</evidence>
<keyword evidence="3 7" id="KW-1133">Transmembrane helix</keyword>
<name>A0A1B5L4B4_USTVR</name>
<dbReference type="Proteomes" id="UP000054053">
    <property type="component" value="Unassembled WGS sequence"/>
</dbReference>
<comment type="caution">
    <text evidence="9">The sequence shown here is derived from an EMBL/GenBank/DDBJ whole genome shotgun (WGS) entry which is preliminary data.</text>
</comment>
<organism evidence="9 10">
    <name type="scientific">Ustilaginoidea virens</name>
    <name type="common">Rice false smut fungus</name>
    <name type="synonym">Villosiclava virens</name>
    <dbReference type="NCBI Taxonomy" id="1159556"/>
    <lineage>
        <taxon>Eukaryota</taxon>
        <taxon>Fungi</taxon>
        <taxon>Dikarya</taxon>
        <taxon>Ascomycota</taxon>
        <taxon>Pezizomycotina</taxon>
        <taxon>Sordariomycetes</taxon>
        <taxon>Hypocreomycetidae</taxon>
        <taxon>Hypocreales</taxon>
        <taxon>Clavicipitaceae</taxon>
        <taxon>Ustilaginoidea</taxon>
    </lineage>
</organism>
<evidence type="ECO:0000256" key="7">
    <source>
        <dbReference type="SAM" id="Phobius"/>
    </source>
</evidence>
<evidence type="ECO:0000256" key="6">
    <source>
        <dbReference type="SAM" id="MobiDB-lite"/>
    </source>
</evidence>
<evidence type="ECO:0000256" key="1">
    <source>
        <dbReference type="ARBA" id="ARBA00004141"/>
    </source>
</evidence>
<dbReference type="AlphaFoldDB" id="A0A1B5L4B4"/>
<keyword evidence="4 7" id="KW-0472">Membrane</keyword>
<dbReference type="PANTHER" id="PTHR33048:SF151">
    <property type="entry name" value="INTEGRAL MEMBRANE PROTEIN"/>
    <property type="match status" value="1"/>
</dbReference>
<evidence type="ECO:0000256" key="5">
    <source>
        <dbReference type="ARBA" id="ARBA00038359"/>
    </source>
</evidence>
<reference evidence="10" key="1">
    <citation type="journal article" date="2016" name="Genome Announc.">
        <title>Genome sequence of Ustilaginoidea virens IPU010, a rice pathogenic fungus causing false smut.</title>
        <authorList>
            <person name="Kumagai T."/>
            <person name="Ishii T."/>
            <person name="Terai G."/>
            <person name="Umemura M."/>
            <person name="Machida M."/>
            <person name="Asai K."/>
        </authorList>
    </citation>
    <scope>NUCLEOTIDE SEQUENCE [LARGE SCALE GENOMIC DNA]</scope>
    <source>
        <strain evidence="10">IPU010</strain>
    </source>
</reference>
<feature type="region of interest" description="Disordered" evidence="6">
    <location>
        <begin position="382"/>
        <end position="401"/>
    </location>
</feature>
<feature type="transmembrane region" description="Helical" evidence="7">
    <location>
        <begin position="256"/>
        <end position="278"/>
    </location>
</feature>
<feature type="transmembrane region" description="Helical" evidence="7">
    <location>
        <begin position="175"/>
        <end position="196"/>
    </location>
</feature>
<feature type="transmembrane region" description="Helical" evidence="7">
    <location>
        <begin position="298"/>
        <end position="321"/>
    </location>
</feature>
<comment type="subcellular location">
    <subcellularLocation>
        <location evidence="1">Membrane</location>
        <topology evidence="1">Multi-pass membrane protein</topology>
    </subcellularLocation>
</comment>
<dbReference type="Pfam" id="PF20684">
    <property type="entry name" value="Fung_rhodopsin"/>
    <property type="match status" value="1"/>
</dbReference>
<proteinExistence type="inferred from homology"/>
<dbReference type="PANTHER" id="PTHR33048">
    <property type="entry name" value="PTH11-LIKE INTEGRAL MEMBRANE PROTEIN (AFU_ORTHOLOGUE AFUA_5G11245)"/>
    <property type="match status" value="1"/>
</dbReference>
<feature type="transmembrane region" description="Helical" evidence="7">
    <location>
        <begin position="216"/>
        <end position="236"/>
    </location>
</feature>
<feature type="domain" description="Rhodopsin" evidence="8">
    <location>
        <begin position="80"/>
        <end position="313"/>
    </location>
</feature>
<dbReference type="InterPro" id="IPR049326">
    <property type="entry name" value="Rhodopsin_dom_fungi"/>
</dbReference>
<comment type="similarity">
    <text evidence="5">Belongs to the SAT4 family.</text>
</comment>
<feature type="transmembrane region" description="Helical" evidence="7">
    <location>
        <begin position="104"/>
        <end position="125"/>
    </location>
</feature>
<evidence type="ECO:0000313" key="10">
    <source>
        <dbReference type="Proteomes" id="UP000054053"/>
    </source>
</evidence>
<dbReference type="InterPro" id="IPR052337">
    <property type="entry name" value="SAT4-like"/>
</dbReference>
<dbReference type="EMBL" id="BBTG02000027">
    <property type="protein sequence ID" value="GAO18358.1"/>
    <property type="molecule type" value="Genomic_DNA"/>
</dbReference>
<evidence type="ECO:0000256" key="4">
    <source>
        <dbReference type="ARBA" id="ARBA00023136"/>
    </source>
</evidence>
<protein>
    <recommendedName>
        <fullName evidence="8">Rhodopsin domain-containing protein</fullName>
    </recommendedName>
</protein>
<sequence>MESVNFPPSPACLPPLPALRGSARGPAFCCLFRASAMSRWSYASSMRLPGLPGYDKDNLQPWLVAVTVSMTVLALAAVGLRLLSRRMKRQSLWLDDKMIIFSMVWNLAVIGFIFAMYSSGMGIHADKVETSSIIMMAKWLVVAEILYAWNLGWTKISLLLMYYRIFRHAYFKKMAWVVGIFVWAWVICITFLFIFICVPVQKLWYPQIPGRCINQVGTWISNALSTILTDLIILLLPLPQIWKLQLRKTEKMGLTLAFSLGFFVVFASAYRTSVLFTYTNTDPTYTLAPTVGWTVIEMSAGIISACLPTFLPIVLCCARACGLGRAPSMPIQDSNAPPTFGGSGNKGNKNGVISFNSFASRTEDHDSEKATDGPFYRLQDIRETESVASRPQPPLRPDVEGYVRSVHTYTVKGNESSEDDIPLQGIRVQKDFQTGTLRQG</sequence>
<evidence type="ECO:0000259" key="8">
    <source>
        <dbReference type="Pfam" id="PF20684"/>
    </source>
</evidence>
<dbReference type="GO" id="GO:0016020">
    <property type="term" value="C:membrane"/>
    <property type="evidence" value="ECO:0007669"/>
    <property type="project" value="UniProtKB-SubCell"/>
</dbReference>
<feature type="transmembrane region" description="Helical" evidence="7">
    <location>
        <begin position="62"/>
        <end position="83"/>
    </location>
</feature>
<feature type="transmembrane region" description="Helical" evidence="7">
    <location>
        <begin position="145"/>
        <end position="163"/>
    </location>
</feature>
<evidence type="ECO:0000256" key="2">
    <source>
        <dbReference type="ARBA" id="ARBA00022692"/>
    </source>
</evidence>
<gene>
    <name evidence="9" type="ORF">UVI_02044020</name>
</gene>
<keyword evidence="2 7" id="KW-0812">Transmembrane</keyword>